<organism evidence="2">
    <name type="scientific">Arion vulgaris</name>
    <dbReference type="NCBI Taxonomy" id="1028688"/>
    <lineage>
        <taxon>Eukaryota</taxon>
        <taxon>Metazoa</taxon>
        <taxon>Spiralia</taxon>
        <taxon>Lophotrochozoa</taxon>
        <taxon>Mollusca</taxon>
        <taxon>Gastropoda</taxon>
        <taxon>Heterobranchia</taxon>
        <taxon>Euthyneura</taxon>
        <taxon>Panpulmonata</taxon>
        <taxon>Eupulmonata</taxon>
        <taxon>Stylommatophora</taxon>
        <taxon>Helicina</taxon>
        <taxon>Arionoidea</taxon>
        <taxon>Arionidae</taxon>
        <taxon>Arion</taxon>
    </lineage>
</organism>
<reference evidence="2" key="1">
    <citation type="submission" date="2014-12" db="EMBL/GenBank/DDBJ databases">
        <title>Insight into the proteome of Arion vulgaris.</title>
        <authorList>
            <person name="Aradska J."/>
            <person name="Bulat T."/>
            <person name="Smidak R."/>
            <person name="Sarate P."/>
            <person name="Gangsoo J."/>
            <person name="Sialana F."/>
            <person name="Bilban M."/>
            <person name="Lubec G."/>
        </authorList>
    </citation>
    <scope>NUCLEOTIDE SEQUENCE</scope>
    <source>
        <tissue evidence="2">Skin</tissue>
    </source>
</reference>
<dbReference type="PANTHER" id="PTHR45920:SF4">
    <property type="entry name" value="FORMIN HOMOLOGY 2 DOMAIN CONTAINING, ISOFORM I"/>
    <property type="match status" value="1"/>
</dbReference>
<proteinExistence type="predicted"/>
<dbReference type="EMBL" id="HACG01024347">
    <property type="protein sequence ID" value="CEK71212.1"/>
    <property type="molecule type" value="Transcribed_RNA"/>
</dbReference>
<evidence type="ECO:0000313" key="2">
    <source>
        <dbReference type="EMBL" id="CEK71212.1"/>
    </source>
</evidence>
<feature type="compositionally biased region" description="Polar residues" evidence="1">
    <location>
        <begin position="207"/>
        <end position="216"/>
    </location>
</feature>
<dbReference type="PANTHER" id="PTHR45920">
    <property type="entry name" value="FORMIN HOMOLOGY 2 DOMAIN CONTAINING, ISOFORM I"/>
    <property type="match status" value="1"/>
</dbReference>
<dbReference type="GO" id="GO:0051015">
    <property type="term" value="F:actin filament binding"/>
    <property type="evidence" value="ECO:0007669"/>
    <property type="project" value="TreeGrafter"/>
</dbReference>
<gene>
    <name evidence="2" type="primary">ORF77380</name>
</gene>
<dbReference type="InterPro" id="IPR011989">
    <property type="entry name" value="ARM-like"/>
</dbReference>
<dbReference type="GO" id="GO:0005856">
    <property type="term" value="C:cytoskeleton"/>
    <property type="evidence" value="ECO:0007669"/>
    <property type="project" value="TreeGrafter"/>
</dbReference>
<feature type="region of interest" description="Disordered" evidence="1">
    <location>
        <begin position="52"/>
        <end position="251"/>
    </location>
</feature>
<feature type="region of interest" description="Disordered" evidence="1">
    <location>
        <begin position="289"/>
        <end position="310"/>
    </location>
</feature>
<dbReference type="GO" id="GO:0030866">
    <property type="term" value="P:cortical actin cytoskeleton organization"/>
    <property type="evidence" value="ECO:0007669"/>
    <property type="project" value="TreeGrafter"/>
</dbReference>
<protein>
    <submittedName>
        <fullName evidence="2">Uncharacterized protein</fullName>
    </submittedName>
</protein>
<feature type="non-terminal residue" evidence="2">
    <location>
        <position position="1"/>
    </location>
</feature>
<accession>A0A0B6ZS47</accession>
<feature type="compositionally biased region" description="Low complexity" evidence="1">
    <location>
        <begin position="95"/>
        <end position="107"/>
    </location>
</feature>
<dbReference type="AlphaFoldDB" id="A0A0B6ZS47"/>
<dbReference type="GO" id="GO:0005737">
    <property type="term" value="C:cytoplasm"/>
    <property type="evidence" value="ECO:0007669"/>
    <property type="project" value="TreeGrafter"/>
</dbReference>
<feature type="non-terminal residue" evidence="2">
    <location>
        <position position="342"/>
    </location>
</feature>
<name>A0A0B6ZS47_9EUPU</name>
<dbReference type="Gene3D" id="1.25.10.10">
    <property type="entry name" value="Leucine-rich Repeat Variant"/>
    <property type="match status" value="1"/>
</dbReference>
<evidence type="ECO:0000256" key="1">
    <source>
        <dbReference type="SAM" id="MobiDB-lite"/>
    </source>
</evidence>
<sequence length="342" mass="38460">VSAIPDQDTFYDMTDALEELGLDAITQRHMNKQGADLDLLTQFQIYESALRHEDGDDSSVISQVENLRRVPRMKSEGQGRKSKRHDVGQKMTKVTTSPSQPSTPETPAEAFRRRRQQQRESFGAPPPVQDESEAAGQKNRRPTQGEANSTDQLSANTTPQNRQNFQGKGPPSSGYNESGYHSFAEAQLDPQSIEARNNAHNNERNDSTPTTSNQRWQMYKQGHQNDDVKSQQSQKTAENGLPGAGEGQVKDMVNKLKNEDFKLSKDALKPAGDTSGIISNARDNLNRHMASKQPLSPVPVVESEKKTESDLQWDRIQRRLKRQLKIKDMDFTDLKDEDDEDV</sequence>
<feature type="compositionally biased region" description="Polar residues" evidence="1">
    <location>
        <begin position="145"/>
        <end position="166"/>
    </location>
</feature>